<evidence type="ECO:0000256" key="2">
    <source>
        <dbReference type="SAM" id="Phobius"/>
    </source>
</evidence>
<feature type="region of interest" description="Disordered" evidence="1">
    <location>
        <begin position="1"/>
        <end position="31"/>
    </location>
</feature>
<dbReference type="PANTHER" id="PTHR35788">
    <property type="entry name" value="EXPORTED PROTEIN-RELATED"/>
    <property type="match status" value="1"/>
</dbReference>
<keyword evidence="5" id="KW-1185">Reference proteome</keyword>
<protein>
    <submittedName>
        <fullName evidence="4">Vancomycin resistance protein YoaR, contains peptidoglycan-binding and VanW domains</fullName>
    </submittedName>
</protein>
<sequence>MPRGGSPITLGKVSSVNDSSGQRPGQGQGGGRAGRIALGVVVGVFAVALTVYLADLAMNRGTVPRGTTVGGVSIGGMTQDEAVAELESELGSSAQEPVTVRAAELTAEVVPATAGLGIDWRATVEAAGVESANPFSRLANLFRTREIDVVPTVDDSQLSPELDRVRGELHADPVDGSIAIEGGEAKVTDPVLGQEVERAELKERLTTGWLDPEGVEVEPEVLQPAINEDVISAAMDGPVKEALSGPLTLRGRDDVDAVVATEQIGEVVQFPNVEGRIEPEVNRERAAEIFGEQLAPTVTEMKNARVLPGGGVEPSQDGIVVDWEVTLDGVEERLLGPAERTWDAEYKEVAADFTTEEAENATFDEVAGSFTTSGFNAASGTNIRLVASTVNGAIVNPGETFSLNGYTGPRGTAQGYVESGIILDGRADTAVGGGISQFATTLFNAAYFAGMTDVASTPHSYYISRYPAGREATVYEGAIDLQFRNDSPYPVKITASVGANDLTVSLMGVKTYNVESINGGRWAYTQPRQQTVTGPGCAPSSGAPGFTTSDTRIVSDLAGKELSRETTTTVYDPQPIITCG</sequence>
<keyword evidence="2" id="KW-0472">Membrane</keyword>
<keyword evidence="2" id="KW-1133">Transmembrane helix</keyword>
<dbReference type="OrthoDB" id="9813301at2"/>
<dbReference type="EMBL" id="LT629765">
    <property type="protein sequence ID" value="SDS82595.1"/>
    <property type="molecule type" value="Genomic_DNA"/>
</dbReference>
<evidence type="ECO:0000313" key="5">
    <source>
        <dbReference type="Proteomes" id="UP000182237"/>
    </source>
</evidence>
<dbReference type="STRING" id="1203190.GCA_000312345_01976"/>
<proteinExistence type="predicted"/>
<dbReference type="InterPro" id="IPR022029">
    <property type="entry name" value="YoaR-like_PG-bd"/>
</dbReference>
<feature type="domain" description="YoaR-like putative peptidoglycan binding" evidence="3">
    <location>
        <begin position="132"/>
        <end position="206"/>
    </location>
</feature>
<dbReference type="Pfam" id="PF04294">
    <property type="entry name" value="VanW"/>
    <property type="match status" value="1"/>
</dbReference>
<gene>
    <name evidence="4" type="ORF">SAMN04488539_2478</name>
</gene>
<evidence type="ECO:0000313" key="4">
    <source>
        <dbReference type="EMBL" id="SDS82595.1"/>
    </source>
</evidence>
<evidence type="ECO:0000256" key="1">
    <source>
        <dbReference type="SAM" id="MobiDB-lite"/>
    </source>
</evidence>
<reference evidence="4 5" key="1">
    <citation type="submission" date="2016-10" db="EMBL/GenBank/DDBJ databases">
        <authorList>
            <person name="de Groot N.N."/>
        </authorList>
    </citation>
    <scope>NUCLEOTIDE SEQUENCE [LARGE SCALE GENOMIC DNA]</scope>
    <source>
        <strain evidence="4 5">DSM 45434</strain>
    </source>
</reference>
<dbReference type="AlphaFoldDB" id="A0A1H1VCY2"/>
<name>A0A1H1VCY2_9CORY</name>
<keyword evidence="2" id="KW-0812">Transmembrane</keyword>
<evidence type="ECO:0000259" key="3">
    <source>
        <dbReference type="Pfam" id="PF12229"/>
    </source>
</evidence>
<dbReference type="PANTHER" id="PTHR35788:SF1">
    <property type="entry name" value="EXPORTED PROTEIN"/>
    <property type="match status" value="1"/>
</dbReference>
<dbReference type="Pfam" id="PF12229">
    <property type="entry name" value="PG_binding_4"/>
    <property type="match status" value="1"/>
</dbReference>
<dbReference type="InterPro" id="IPR052913">
    <property type="entry name" value="Glycopeptide_resist_protein"/>
</dbReference>
<dbReference type="Proteomes" id="UP000182237">
    <property type="component" value="Chromosome I"/>
</dbReference>
<accession>A0A1H1VCY2</accession>
<dbReference type="eggNOG" id="COG2720">
    <property type="taxonomic scope" value="Bacteria"/>
</dbReference>
<feature type="transmembrane region" description="Helical" evidence="2">
    <location>
        <begin position="36"/>
        <end position="54"/>
    </location>
</feature>
<dbReference type="InterPro" id="IPR007391">
    <property type="entry name" value="Vancomycin_resist_VanW"/>
</dbReference>
<organism evidence="4 5">
    <name type="scientific">Corynebacterium timonense</name>
    <dbReference type="NCBI Taxonomy" id="441500"/>
    <lineage>
        <taxon>Bacteria</taxon>
        <taxon>Bacillati</taxon>
        <taxon>Actinomycetota</taxon>
        <taxon>Actinomycetes</taxon>
        <taxon>Mycobacteriales</taxon>
        <taxon>Corynebacteriaceae</taxon>
        <taxon>Corynebacterium</taxon>
    </lineage>
</organism>